<dbReference type="GO" id="GO:0071555">
    <property type="term" value="P:cell wall organization"/>
    <property type="evidence" value="ECO:0007669"/>
    <property type="project" value="UniProtKB-KW"/>
</dbReference>
<dbReference type="Pfam" id="PF05036">
    <property type="entry name" value="SPOR"/>
    <property type="match status" value="1"/>
</dbReference>
<dbReference type="NCBIfam" id="TIGR00413">
    <property type="entry name" value="rlpA"/>
    <property type="match status" value="1"/>
</dbReference>
<dbReference type="InterPro" id="IPR036908">
    <property type="entry name" value="RlpA-like_sf"/>
</dbReference>
<evidence type="ECO:0000256" key="4">
    <source>
        <dbReference type="HAMAP-Rule" id="MF_02071"/>
    </source>
</evidence>
<evidence type="ECO:0000259" key="6">
    <source>
        <dbReference type="PROSITE" id="PS51724"/>
    </source>
</evidence>
<dbReference type="SUPFAM" id="SSF110997">
    <property type="entry name" value="Sporulation related repeat"/>
    <property type="match status" value="1"/>
</dbReference>
<gene>
    <name evidence="4" type="primary">rlpA</name>
    <name evidence="7" type="ORF">H0A36_18000</name>
</gene>
<dbReference type="InterPro" id="IPR007730">
    <property type="entry name" value="SPOR-like_dom"/>
</dbReference>
<dbReference type="PROSITE" id="PS51257">
    <property type="entry name" value="PROKAR_LIPOPROTEIN"/>
    <property type="match status" value="1"/>
</dbReference>
<dbReference type="GO" id="GO:0005886">
    <property type="term" value="C:plasma membrane"/>
    <property type="evidence" value="ECO:0007669"/>
    <property type="project" value="UniProtKB-SubCell"/>
</dbReference>
<sequence>MFNLKKNSWFFSVLSIFVLWLAGCTFNPSIEKDGAPKGDFDAARVPDAVPRPHYGKTKSRPYKVLGVTYNPLKSATGYTAEGVASWYGTKFHGKKTALGETYNMYGMSAAHRTLPLPSYAKVTNLDNGKSVVVRVNDRGPFVKDRLIDLSYAAAKKLDYQKNGTARVKVEGIVPPQYQAKKTTQTAPAKSLLNDYTKNKRMYLQVAAFSQLESAQALKQRLHTLTKLPVTVLYAPSAAHPLHRVRIGPISDAEQLEQLRLRIANAKLGSPHVVLE</sequence>
<dbReference type="Pfam" id="PF03330">
    <property type="entry name" value="DPBB_1"/>
    <property type="match status" value="1"/>
</dbReference>
<evidence type="ECO:0000313" key="7">
    <source>
        <dbReference type="EMBL" id="NYZ67912.1"/>
    </source>
</evidence>
<dbReference type="SUPFAM" id="SSF50685">
    <property type="entry name" value="Barwin-like endoglucanases"/>
    <property type="match status" value="1"/>
</dbReference>
<protein>
    <recommendedName>
        <fullName evidence="4">Endolytic peptidoglycan transglycosylase RlpA</fullName>
        <ecNumber evidence="4">4.2.2.-</ecNumber>
    </recommendedName>
</protein>
<name>A0A853I867_9GAMM</name>
<feature type="domain" description="SPOR" evidence="6">
    <location>
        <begin position="195"/>
        <end position="275"/>
    </location>
</feature>
<organism evidence="7 8">
    <name type="scientific">Spartinivicinus marinus</name>
    <dbReference type="NCBI Taxonomy" id="2994442"/>
    <lineage>
        <taxon>Bacteria</taxon>
        <taxon>Pseudomonadati</taxon>
        <taxon>Pseudomonadota</taxon>
        <taxon>Gammaproteobacteria</taxon>
        <taxon>Oceanospirillales</taxon>
        <taxon>Zooshikellaceae</taxon>
        <taxon>Spartinivicinus</taxon>
    </lineage>
</organism>
<dbReference type="PANTHER" id="PTHR34183:SF1">
    <property type="entry name" value="ENDOLYTIC PEPTIDOGLYCAN TRANSGLYCOSYLASE RLPA"/>
    <property type="match status" value="1"/>
</dbReference>
<keyword evidence="4" id="KW-0449">Lipoprotein</keyword>
<dbReference type="GO" id="GO:0008932">
    <property type="term" value="F:lytic endotransglycosylase activity"/>
    <property type="evidence" value="ECO:0007669"/>
    <property type="project" value="UniProtKB-UniRule"/>
</dbReference>
<dbReference type="InterPro" id="IPR012997">
    <property type="entry name" value="RplA"/>
</dbReference>
<evidence type="ECO:0000256" key="3">
    <source>
        <dbReference type="ARBA" id="ARBA00023316"/>
    </source>
</evidence>
<evidence type="ECO:0000313" key="8">
    <source>
        <dbReference type="Proteomes" id="UP000569732"/>
    </source>
</evidence>
<dbReference type="Gene3D" id="3.30.70.1070">
    <property type="entry name" value="Sporulation related repeat"/>
    <property type="match status" value="1"/>
</dbReference>
<accession>A0A853I867</accession>
<dbReference type="GO" id="GO:0042834">
    <property type="term" value="F:peptidoglycan binding"/>
    <property type="evidence" value="ECO:0007669"/>
    <property type="project" value="InterPro"/>
</dbReference>
<comment type="similarity">
    <text evidence="4 5">Belongs to the RlpA family.</text>
</comment>
<dbReference type="Gene3D" id="2.40.40.10">
    <property type="entry name" value="RlpA-like domain"/>
    <property type="match status" value="1"/>
</dbReference>
<evidence type="ECO:0000256" key="1">
    <source>
        <dbReference type="ARBA" id="ARBA00022729"/>
    </source>
</evidence>
<dbReference type="GO" id="GO:0009279">
    <property type="term" value="C:cell outer membrane"/>
    <property type="evidence" value="ECO:0007669"/>
    <property type="project" value="TreeGrafter"/>
</dbReference>
<dbReference type="PANTHER" id="PTHR34183">
    <property type="entry name" value="ENDOLYTIC PEPTIDOGLYCAN TRANSGLYCOSYLASE RLPA"/>
    <property type="match status" value="1"/>
</dbReference>
<reference evidence="7 8" key="1">
    <citation type="submission" date="2020-07" db="EMBL/GenBank/DDBJ databases">
        <title>Endozoicomonas sp. nov., isolated from sediment.</title>
        <authorList>
            <person name="Gu T."/>
        </authorList>
    </citation>
    <scope>NUCLEOTIDE SEQUENCE [LARGE SCALE GENOMIC DNA]</scope>
    <source>
        <strain evidence="7 8">SM1973</strain>
    </source>
</reference>
<proteinExistence type="inferred from homology"/>
<keyword evidence="4" id="KW-0564">Palmitate</keyword>
<keyword evidence="4" id="KW-0472">Membrane</keyword>
<comment type="caution">
    <text evidence="7">The sequence shown here is derived from an EMBL/GenBank/DDBJ whole genome shotgun (WGS) entry which is preliminary data.</text>
</comment>
<dbReference type="CDD" id="cd22268">
    <property type="entry name" value="DPBB_RlpA-like"/>
    <property type="match status" value="1"/>
</dbReference>
<dbReference type="InterPro" id="IPR036680">
    <property type="entry name" value="SPOR-like_sf"/>
</dbReference>
<dbReference type="InterPro" id="IPR009009">
    <property type="entry name" value="RlpA-like_DPBB"/>
</dbReference>
<keyword evidence="4" id="KW-1003">Cell membrane</keyword>
<dbReference type="RefSeq" id="WP_180569929.1">
    <property type="nucleotide sequence ID" value="NZ_JACCKB010000031.1"/>
</dbReference>
<dbReference type="GO" id="GO:0000270">
    <property type="term" value="P:peptidoglycan metabolic process"/>
    <property type="evidence" value="ECO:0007669"/>
    <property type="project" value="UniProtKB-UniRule"/>
</dbReference>
<dbReference type="FunFam" id="2.40.40.10:FF:000003">
    <property type="entry name" value="Endolytic peptidoglycan transglycosylase RlpA"/>
    <property type="match status" value="1"/>
</dbReference>
<keyword evidence="8" id="KW-1185">Reference proteome</keyword>
<dbReference type="HAMAP" id="MF_02071">
    <property type="entry name" value="RlpA"/>
    <property type="match status" value="1"/>
</dbReference>
<dbReference type="EC" id="4.2.2.-" evidence="4"/>
<evidence type="ECO:0000256" key="2">
    <source>
        <dbReference type="ARBA" id="ARBA00023239"/>
    </source>
</evidence>
<dbReference type="PROSITE" id="PS51724">
    <property type="entry name" value="SPOR"/>
    <property type="match status" value="1"/>
</dbReference>
<dbReference type="AlphaFoldDB" id="A0A853I867"/>
<evidence type="ECO:0000256" key="5">
    <source>
        <dbReference type="RuleBase" id="RU003495"/>
    </source>
</evidence>
<keyword evidence="3 4" id="KW-0961">Cell wall biogenesis/degradation</keyword>
<keyword evidence="2 4" id="KW-0456">Lyase</keyword>
<dbReference type="EMBL" id="JACCKB010000031">
    <property type="protein sequence ID" value="NYZ67912.1"/>
    <property type="molecule type" value="Genomic_DNA"/>
</dbReference>
<dbReference type="InterPro" id="IPR034718">
    <property type="entry name" value="RlpA"/>
</dbReference>
<comment type="function">
    <text evidence="4">Lytic transglycosylase with a strong preference for naked glycan strands that lack stem peptides.</text>
</comment>
<comment type="subcellular location">
    <subcellularLocation>
        <location evidence="4">Cell membrane</location>
        <topology evidence="4">Lipid-anchor</topology>
    </subcellularLocation>
</comment>
<keyword evidence="1" id="KW-0732">Signal</keyword>
<dbReference type="Proteomes" id="UP000569732">
    <property type="component" value="Unassembled WGS sequence"/>
</dbReference>